<evidence type="ECO:0000313" key="2">
    <source>
        <dbReference type="Proteomes" id="UP000215453"/>
    </source>
</evidence>
<dbReference type="EMBL" id="LT882689">
    <property type="protein sequence ID" value="SMY30084.1"/>
    <property type="molecule type" value="Genomic_DNA"/>
</dbReference>
<accession>A0A1Y6M0A9</accession>
<reference evidence="1 2" key="1">
    <citation type="submission" date="2016-10" db="EMBL/GenBank/DDBJ databases">
        <authorList>
            <person name="Varghese N."/>
        </authorList>
    </citation>
    <scope>NUCLEOTIDE SEQUENCE [LARGE SCALE GENOMIC DNA]</scope>
</reference>
<proteinExistence type="predicted"/>
<protein>
    <submittedName>
        <fullName evidence="1">Uncharacterized protein</fullName>
    </submittedName>
</protein>
<sequence length="150" mass="16753">MSLGNHPTLDLTLDEWDLSCFELEQPQIAGGSDPSQNVDRWPTAVACACPAYSQLVHVQQQFAQLELGFHELLNTVQNFTFRVCNVEVDQQTLKEWASKASVRINDLQLKRNGMSPLQAHFGSLIGGVTRNNKTTVDSEQYVVMQSTNSK</sequence>
<gene>
    <name evidence="1" type="ORF">ZT1A5_G11534</name>
</gene>
<dbReference type="Proteomes" id="UP000215453">
    <property type="component" value="Chromosome 14"/>
</dbReference>
<dbReference type="AlphaFoldDB" id="A0A1Y6M0A9"/>
<organism evidence="1 2">
    <name type="scientific">Zymoseptoria tritici ST99CH_1A5</name>
    <dbReference type="NCBI Taxonomy" id="1276529"/>
    <lineage>
        <taxon>Eukaryota</taxon>
        <taxon>Fungi</taxon>
        <taxon>Dikarya</taxon>
        <taxon>Ascomycota</taxon>
        <taxon>Pezizomycotina</taxon>
        <taxon>Dothideomycetes</taxon>
        <taxon>Dothideomycetidae</taxon>
        <taxon>Mycosphaerellales</taxon>
        <taxon>Mycosphaerellaceae</taxon>
        <taxon>Zymoseptoria</taxon>
    </lineage>
</organism>
<name>A0A1Y6M0A9_ZYMTR</name>
<evidence type="ECO:0000313" key="1">
    <source>
        <dbReference type="EMBL" id="SMY30084.1"/>
    </source>
</evidence>